<keyword evidence="1" id="KW-1133">Transmembrane helix</keyword>
<dbReference type="Proteomes" id="UP000664382">
    <property type="component" value="Unassembled WGS sequence"/>
</dbReference>
<dbReference type="EMBL" id="JAGDYM010000013">
    <property type="protein sequence ID" value="MBO1902625.1"/>
    <property type="molecule type" value="Genomic_DNA"/>
</dbReference>
<protein>
    <submittedName>
        <fullName evidence="2">DUF4233 domain-containing protein</fullName>
    </submittedName>
</protein>
<feature type="transmembrane region" description="Helical" evidence="1">
    <location>
        <begin position="116"/>
        <end position="141"/>
    </location>
</feature>
<keyword evidence="3" id="KW-1185">Reference proteome</keyword>
<name>A0A939MMJ8_9MICO</name>
<keyword evidence="1" id="KW-0472">Membrane</keyword>
<dbReference type="InterPro" id="IPR025327">
    <property type="entry name" value="DUF4233"/>
</dbReference>
<keyword evidence="1" id="KW-0812">Transmembrane</keyword>
<gene>
    <name evidence="2" type="ORF">J4H92_11765</name>
</gene>
<dbReference type="RefSeq" id="WP_208098381.1">
    <property type="nucleotide sequence ID" value="NZ_JAGDYM010000013.1"/>
</dbReference>
<dbReference type="AlphaFoldDB" id="A0A939MMJ8"/>
<evidence type="ECO:0000256" key="1">
    <source>
        <dbReference type="SAM" id="Phobius"/>
    </source>
</evidence>
<comment type="caution">
    <text evidence="2">The sequence shown here is derived from an EMBL/GenBank/DDBJ whole genome shotgun (WGS) entry which is preliminary data.</text>
</comment>
<evidence type="ECO:0000313" key="3">
    <source>
        <dbReference type="Proteomes" id="UP000664382"/>
    </source>
</evidence>
<feature type="transmembrane region" description="Helical" evidence="1">
    <location>
        <begin position="82"/>
        <end position="104"/>
    </location>
</feature>
<proteinExistence type="predicted"/>
<dbReference type="Pfam" id="PF14017">
    <property type="entry name" value="DUF4233"/>
    <property type="match status" value="1"/>
</dbReference>
<evidence type="ECO:0000313" key="2">
    <source>
        <dbReference type="EMBL" id="MBO1902625.1"/>
    </source>
</evidence>
<organism evidence="2 3">
    <name type="scientific">Leucobacter weissii</name>
    <dbReference type="NCBI Taxonomy" id="1983706"/>
    <lineage>
        <taxon>Bacteria</taxon>
        <taxon>Bacillati</taxon>
        <taxon>Actinomycetota</taxon>
        <taxon>Actinomycetes</taxon>
        <taxon>Micrococcales</taxon>
        <taxon>Microbacteriaceae</taxon>
        <taxon>Leucobacter</taxon>
    </lineage>
</organism>
<sequence length="163" mass="17013">MTPGSPAPSGSEEPELKLSPSEGFAHDAAMRISGASHPDAGSAGPGRTQRALASIVLGFELIVVFLMGMTIFGLSLLDPAELGIWGGLALCGVILVALATMRLGRTGIVIGWAVHGLMLLSAVILPMSLIIGIAFTATWIYCMVKGSRIDRERAAWESAQPLD</sequence>
<feature type="transmembrane region" description="Helical" evidence="1">
    <location>
        <begin position="51"/>
        <end position="76"/>
    </location>
</feature>
<reference evidence="2" key="1">
    <citation type="submission" date="2021-03" db="EMBL/GenBank/DDBJ databases">
        <title>Leucobacter chromiisoli sp. nov., isolated from chromium-containing soil of chemical plant.</title>
        <authorList>
            <person name="Xu Z."/>
        </authorList>
    </citation>
    <scope>NUCLEOTIDE SEQUENCE</scope>
    <source>
        <strain evidence="2">S27</strain>
    </source>
</reference>
<accession>A0A939MMJ8</accession>